<dbReference type="EMBL" id="CP001854">
    <property type="protein sequence ID" value="ADB53968.1"/>
    <property type="molecule type" value="Genomic_DNA"/>
</dbReference>
<protein>
    <submittedName>
        <fullName evidence="2">Peptidase S24/S26A/S26B, conserved region</fullName>
    </submittedName>
</protein>
<dbReference type="eggNOG" id="COG0681">
    <property type="taxonomic scope" value="Bacteria"/>
</dbReference>
<dbReference type="STRING" id="469383.Cwoe_5563"/>
<dbReference type="Proteomes" id="UP000008229">
    <property type="component" value="Chromosome"/>
</dbReference>
<reference evidence="2 3" key="1">
    <citation type="journal article" date="2010" name="Stand. Genomic Sci.">
        <title>Complete genome sequence of Conexibacter woesei type strain (ID131577).</title>
        <authorList>
            <person name="Pukall R."/>
            <person name="Lapidus A."/>
            <person name="Glavina Del Rio T."/>
            <person name="Copeland A."/>
            <person name="Tice H."/>
            <person name="Cheng J.-F."/>
            <person name="Lucas S."/>
            <person name="Chen F."/>
            <person name="Nolan M."/>
            <person name="Bruce D."/>
            <person name="Goodwin L."/>
            <person name="Pitluck S."/>
            <person name="Mavromatis K."/>
            <person name="Ivanova N."/>
            <person name="Ovchinnikova G."/>
            <person name="Pati A."/>
            <person name="Chen A."/>
            <person name="Palaniappan K."/>
            <person name="Land M."/>
            <person name="Hauser L."/>
            <person name="Chang Y.-J."/>
            <person name="Jeffries C.D."/>
            <person name="Chain P."/>
            <person name="Meincke L."/>
            <person name="Sims D."/>
            <person name="Brettin T."/>
            <person name="Detter J.C."/>
            <person name="Rohde M."/>
            <person name="Goeker M."/>
            <person name="Bristow J."/>
            <person name="Eisen J.A."/>
            <person name="Markowitz V."/>
            <person name="Kyrpides N.C."/>
            <person name="Klenk H.-P."/>
            <person name="Hugenholtz P."/>
        </authorList>
    </citation>
    <scope>NUCLEOTIDE SEQUENCE [LARGE SCALE GENOMIC DNA]</scope>
    <source>
        <strain evidence="3">DSM 14684 / CIP 108061 / JCM 11494 / NBRC 100937 / ID131577</strain>
    </source>
</reference>
<accession>D3F0N4</accession>
<name>D3F0N4_CONWI</name>
<sequence length="300" mass="31197" precursor="true">MLAAFGAACLTLTVLAIALGARPVVVRTGSMAPSMPIGTVAIVKTQPATAVRPGQVVAVVRTDGRRIMHRVQQVRPVGDGAVTLVLRGDRNRRADPGLTVSRVERPVVVVPWLGKPIGWLDNPWLQYWLGVLTGTVALAWLVDRRRRRGAGAVEAPAGGGVLSALGERRRALLGLAAAAALWAGFAAVPALAAFLTSVQANSSFSAYTVPTPTGVRCSGLGILSGNIVWNAVTPPPGNTIDYVITQPDARTVSTTGLSYALPAIGLGGQYRVQSRISSGWLSAPAVVTVTLGILSIYICS</sequence>
<keyword evidence="1" id="KW-0812">Transmembrane</keyword>
<keyword evidence="1" id="KW-1133">Transmembrane helix</keyword>
<dbReference type="OrthoDB" id="3790724at2"/>
<dbReference type="HOGENOM" id="CLU_926558_0_0_11"/>
<proteinExistence type="predicted"/>
<evidence type="ECO:0000256" key="1">
    <source>
        <dbReference type="SAM" id="Phobius"/>
    </source>
</evidence>
<keyword evidence="3" id="KW-1185">Reference proteome</keyword>
<evidence type="ECO:0000313" key="3">
    <source>
        <dbReference type="Proteomes" id="UP000008229"/>
    </source>
</evidence>
<dbReference type="KEGG" id="cwo:Cwoe_5563"/>
<feature type="transmembrane region" description="Helical" evidence="1">
    <location>
        <begin position="280"/>
        <end position="299"/>
    </location>
</feature>
<feature type="transmembrane region" description="Helical" evidence="1">
    <location>
        <begin position="172"/>
        <end position="195"/>
    </location>
</feature>
<dbReference type="RefSeq" id="WP_012937019.1">
    <property type="nucleotide sequence ID" value="NC_013739.1"/>
</dbReference>
<reference evidence="3" key="2">
    <citation type="submission" date="2010-01" db="EMBL/GenBank/DDBJ databases">
        <title>The complete genome of Conexibacter woesei DSM 14684.</title>
        <authorList>
            <consortium name="US DOE Joint Genome Institute (JGI-PGF)"/>
            <person name="Lucas S."/>
            <person name="Copeland A."/>
            <person name="Lapidus A."/>
            <person name="Glavina del Rio T."/>
            <person name="Dalin E."/>
            <person name="Tice H."/>
            <person name="Bruce D."/>
            <person name="Goodwin L."/>
            <person name="Pitluck S."/>
            <person name="Kyrpides N."/>
            <person name="Mavromatis K."/>
            <person name="Ivanova N."/>
            <person name="Mikhailova N."/>
            <person name="Chertkov O."/>
            <person name="Brettin T."/>
            <person name="Detter J.C."/>
            <person name="Han C."/>
            <person name="Larimer F."/>
            <person name="Land M."/>
            <person name="Hauser L."/>
            <person name="Markowitz V."/>
            <person name="Cheng J.-F."/>
            <person name="Hugenholtz P."/>
            <person name="Woyke T."/>
            <person name="Wu D."/>
            <person name="Pukall R."/>
            <person name="Steenblock K."/>
            <person name="Schneider S."/>
            <person name="Klenk H.-P."/>
            <person name="Eisen J.A."/>
        </authorList>
    </citation>
    <scope>NUCLEOTIDE SEQUENCE [LARGE SCALE GENOMIC DNA]</scope>
    <source>
        <strain evidence="3">DSM 14684 / CIP 108061 / JCM 11494 / NBRC 100937 / ID131577</strain>
    </source>
</reference>
<organism evidence="2 3">
    <name type="scientific">Conexibacter woesei (strain DSM 14684 / CCUG 47730 / CIP 108061 / JCM 11494 / NBRC 100937 / ID131577)</name>
    <dbReference type="NCBI Taxonomy" id="469383"/>
    <lineage>
        <taxon>Bacteria</taxon>
        <taxon>Bacillati</taxon>
        <taxon>Actinomycetota</taxon>
        <taxon>Thermoleophilia</taxon>
        <taxon>Solirubrobacterales</taxon>
        <taxon>Conexibacteraceae</taxon>
        <taxon>Conexibacter</taxon>
    </lineage>
</organism>
<keyword evidence="1" id="KW-0472">Membrane</keyword>
<evidence type="ECO:0000313" key="2">
    <source>
        <dbReference type="EMBL" id="ADB53968.1"/>
    </source>
</evidence>
<dbReference type="AlphaFoldDB" id="D3F0N4"/>
<feature type="transmembrane region" description="Helical" evidence="1">
    <location>
        <begin position="124"/>
        <end position="142"/>
    </location>
</feature>
<gene>
    <name evidence="2" type="ordered locus">Cwoe_5563</name>
</gene>